<evidence type="ECO:0000313" key="12">
    <source>
        <dbReference type="Proteomes" id="UP000230002"/>
    </source>
</evidence>
<accession>A0A2G8SET1</accession>
<evidence type="ECO:0000256" key="2">
    <source>
        <dbReference type="ARBA" id="ARBA00005179"/>
    </source>
</evidence>
<dbReference type="InterPro" id="IPR050121">
    <property type="entry name" value="Cytochrome_P450_monoxygenase"/>
</dbReference>
<dbReference type="PRINTS" id="PR00463">
    <property type="entry name" value="EP450I"/>
</dbReference>
<dbReference type="OrthoDB" id="1934695at2759"/>
<keyword evidence="6" id="KW-0560">Oxidoreductase</keyword>
<keyword evidence="8" id="KW-0503">Monooxygenase</keyword>
<dbReference type="GO" id="GO:0004497">
    <property type="term" value="F:monooxygenase activity"/>
    <property type="evidence" value="ECO:0007669"/>
    <property type="project" value="UniProtKB-KW"/>
</dbReference>
<sequence>MDVPQITPQYALLAVVALITCVAVWSPGRKSSLDNLPGPPPTSWLSGNLKEFLGRDCWAYRAQNAREYGRISKLHGLFARDAIIQRLPASGDSAELDMLSWMGRTTLEIIGQAGFGHTFDDFTSDAPGEFATAVKSFFPQMMKSILIRVLLPFLVNIGTAGFRRRVVELIPLKDVQRMRYISDVMYERSVQIFNEKKAALEKDDEALKQEIGEGRDIMSILLRANLLASDEDRLPDDELIGQVTTMVLAGMDTTANSIARILLVLSERQDVQEKLRAEILQALEMEGGGETLGFDKLMELPYLEAVCRELFRLYPSVTFLFREATKDMLLPLSEPIRMLDGSLISSLPIPKGTRLVPNMGQSNIDPALWGPDAEEWRPERWLEPLPRAVEDARIPGVYSHMMTFLGGNKACLGFKFAQVELKVVLLVLLQSFKFEPTGKPIAWNNAPVQYPTVGKISEEPALPLKVSLLRP</sequence>
<reference evidence="11 12" key="1">
    <citation type="journal article" date="2015" name="Sci. Rep.">
        <title>Chromosome-level genome map provides insights into diverse defense mechanisms in the medicinal fungus Ganoderma sinense.</title>
        <authorList>
            <person name="Zhu Y."/>
            <person name="Xu J."/>
            <person name="Sun C."/>
            <person name="Zhou S."/>
            <person name="Xu H."/>
            <person name="Nelson D.R."/>
            <person name="Qian J."/>
            <person name="Song J."/>
            <person name="Luo H."/>
            <person name="Xiang L."/>
            <person name="Li Y."/>
            <person name="Xu Z."/>
            <person name="Ji A."/>
            <person name="Wang L."/>
            <person name="Lu S."/>
            <person name="Hayward A."/>
            <person name="Sun W."/>
            <person name="Li X."/>
            <person name="Schwartz D.C."/>
            <person name="Wang Y."/>
            <person name="Chen S."/>
        </authorList>
    </citation>
    <scope>NUCLEOTIDE SEQUENCE [LARGE SCALE GENOMIC DNA]</scope>
    <source>
        <strain evidence="11 12">ZZ0214-1</strain>
    </source>
</reference>
<keyword evidence="7 9" id="KW-0408">Iron</keyword>
<dbReference type="InterPro" id="IPR002401">
    <property type="entry name" value="Cyt_P450_E_grp-I"/>
</dbReference>
<dbReference type="PANTHER" id="PTHR24305">
    <property type="entry name" value="CYTOCHROME P450"/>
    <property type="match status" value="1"/>
</dbReference>
<keyword evidence="12" id="KW-1185">Reference proteome</keyword>
<dbReference type="EMBL" id="AYKW01000011">
    <property type="protein sequence ID" value="PIL32261.1"/>
    <property type="molecule type" value="Genomic_DNA"/>
</dbReference>
<keyword evidence="10" id="KW-1133">Transmembrane helix</keyword>
<dbReference type="Proteomes" id="UP000230002">
    <property type="component" value="Unassembled WGS sequence"/>
</dbReference>
<dbReference type="GO" id="GO:0016705">
    <property type="term" value="F:oxidoreductase activity, acting on paired donors, with incorporation or reduction of molecular oxygen"/>
    <property type="evidence" value="ECO:0007669"/>
    <property type="project" value="InterPro"/>
</dbReference>
<gene>
    <name evidence="11" type="ORF">GSI_05506</name>
</gene>
<dbReference type="PRINTS" id="PR00385">
    <property type="entry name" value="P450"/>
</dbReference>
<protein>
    <submittedName>
        <fullName evidence="11">Cytochrome P450</fullName>
    </submittedName>
</protein>
<dbReference type="Pfam" id="PF00067">
    <property type="entry name" value="p450"/>
    <property type="match status" value="1"/>
</dbReference>
<proteinExistence type="inferred from homology"/>
<evidence type="ECO:0000256" key="5">
    <source>
        <dbReference type="ARBA" id="ARBA00022723"/>
    </source>
</evidence>
<evidence type="ECO:0000256" key="6">
    <source>
        <dbReference type="ARBA" id="ARBA00023002"/>
    </source>
</evidence>
<dbReference type="Gene3D" id="1.10.630.10">
    <property type="entry name" value="Cytochrome P450"/>
    <property type="match status" value="1"/>
</dbReference>
<comment type="similarity">
    <text evidence="3">Belongs to the cytochrome P450 family.</text>
</comment>
<dbReference type="STRING" id="1077348.A0A2G8SET1"/>
<comment type="cofactor">
    <cofactor evidence="1 9">
        <name>heme</name>
        <dbReference type="ChEBI" id="CHEBI:30413"/>
    </cofactor>
</comment>
<comment type="caution">
    <text evidence="11">The sequence shown here is derived from an EMBL/GenBank/DDBJ whole genome shotgun (WGS) entry which is preliminary data.</text>
</comment>
<organism evidence="11 12">
    <name type="scientific">Ganoderma sinense ZZ0214-1</name>
    <dbReference type="NCBI Taxonomy" id="1077348"/>
    <lineage>
        <taxon>Eukaryota</taxon>
        <taxon>Fungi</taxon>
        <taxon>Dikarya</taxon>
        <taxon>Basidiomycota</taxon>
        <taxon>Agaricomycotina</taxon>
        <taxon>Agaricomycetes</taxon>
        <taxon>Polyporales</taxon>
        <taxon>Polyporaceae</taxon>
        <taxon>Ganoderma</taxon>
    </lineage>
</organism>
<keyword evidence="5 9" id="KW-0479">Metal-binding</keyword>
<evidence type="ECO:0000256" key="3">
    <source>
        <dbReference type="ARBA" id="ARBA00010617"/>
    </source>
</evidence>
<dbReference type="PANTHER" id="PTHR24305:SF166">
    <property type="entry name" value="CYTOCHROME P450 12A4, MITOCHONDRIAL-RELATED"/>
    <property type="match status" value="1"/>
</dbReference>
<dbReference type="SUPFAM" id="SSF48264">
    <property type="entry name" value="Cytochrome P450"/>
    <property type="match status" value="1"/>
</dbReference>
<dbReference type="AlphaFoldDB" id="A0A2G8SET1"/>
<keyword evidence="4 9" id="KW-0349">Heme</keyword>
<evidence type="ECO:0000256" key="7">
    <source>
        <dbReference type="ARBA" id="ARBA00023004"/>
    </source>
</evidence>
<comment type="pathway">
    <text evidence="2">Secondary metabolite biosynthesis.</text>
</comment>
<evidence type="ECO:0000256" key="4">
    <source>
        <dbReference type="ARBA" id="ARBA00022617"/>
    </source>
</evidence>
<keyword evidence="10" id="KW-0812">Transmembrane</keyword>
<keyword evidence="10" id="KW-0472">Membrane</keyword>
<dbReference type="InterPro" id="IPR036396">
    <property type="entry name" value="Cyt_P450_sf"/>
</dbReference>
<dbReference type="GO" id="GO:0005506">
    <property type="term" value="F:iron ion binding"/>
    <property type="evidence" value="ECO:0007669"/>
    <property type="project" value="InterPro"/>
</dbReference>
<evidence type="ECO:0000256" key="9">
    <source>
        <dbReference type="PIRSR" id="PIRSR602401-1"/>
    </source>
</evidence>
<feature type="binding site" description="axial binding residue" evidence="9">
    <location>
        <position position="411"/>
    </location>
    <ligand>
        <name>heme</name>
        <dbReference type="ChEBI" id="CHEBI:30413"/>
    </ligand>
    <ligandPart>
        <name>Fe</name>
        <dbReference type="ChEBI" id="CHEBI:18248"/>
    </ligandPart>
</feature>
<feature type="transmembrane region" description="Helical" evidence="10">
    <location>
        <begin position="6"/>
        <end position="25"/>
    </location>
</feature>
<evidence type="ECO:0000256" key="8">
    <source>
        <dbReference type="ARBA" id="ARBA00023033"/>
    </source>
</evidence>
<dbReference type="GO" id="GO:0020037">
    <property type="term" value="F:heme binding"/>
    <property type="evidence" value="ECO:0007669"/>
    <property type="project" value="InterPro"/>
</dbReference>
<evidence type="ECO:0000313" key="11">
    <source>
        <dbReference type="EMBL" id="PIL32261.1"/>
    </source>
</evidence>
<evidence type="ECO:0000256" key="1">
    <source>
        <dbReference type="ARBA" id="ARBA00001971"/>
    </source>
</evidence>
<dbReference type="InterPro" id="IPR001128">
    <property type="entry name" value="Cyt_P450"/>
</dbReference>
<name>A0A2G8SET1_9APHY</name>
<feature type="transmembrane region" description="Helical" evidence="10">
    <location>
        <begin position="145"/>
        <end position="162"/>
    </location>
</feature>
<evidence type="ECO:0000256" key="10">
    <source>
        <dbReference type="SAM" id="Phobius"/>
    </source>
</evidence>